<gene>
    <name evidence="6" type="ORF">OEG84_24680</name>
</gene>
<dbReference type="InterPro" id="IPR033138">
    <property type="entry name" value="Cu_oxidase_CS"/>
</dbReference>
<sequence>MKTVTFALMLAALASPALASGTHSDGHSDAMAVGEPGKKAKATQTIRVTMKETDDGQMIFTPSNFKVRKGQTVVFAIKNAGELDHEFVLDQEDKVMEHKAMMEKFPEMEHDDPNAIRLAPGKSGEVVWKFTNDGTFKVACLVPGHYASGMHGSVIVARK</sequence>
<dbReference type="PANTHER" id="PTHR38439">
    <property type="entry name" value="AURACYANIN-B"/>
    <property type="match status" value="1"/>
</dbReference>
<protein>
    <submittedName>
        <fullName evidence="6">Plastocyanin/azurin family copper-binding protein</fullName>
    </submittedName>
</protein>
<feature type="signal peptide" evidence="4">
    <location>
        <begin position="1"/>
        <end position="19"/>
    </location>
</feature>
<accession>A0ABT3ZG67</accession>
<evidence type="ECO:0000256" key="4">
    <source>
        <dbReference type="SAM" id="SignalP"/>
    </source>
</evidence>
<dbReference type="CDD" id="cd04211">
    <property type="entry name" value="Cupredoxin_like_2"/>
    <property type="match status" value="1"/>
</dbReference>
<evidence type="ECO:0000256" key="1">
    <source>
        <dbReference type="ARBA" id="ARBA00022723"/>
    </source>
</evidence>
<evidence type="ECO:0000256" key="3">
    <source>
        <dbReference type="SAM" id="MobiDB-lite"/>
    </source>
</evidence>
<dbReference type="InterPro" id="IPR050845">
    <property type="entry name" value="Cu-binding_ET"/>
</dbReference>
<dbReference type="InterPro" id="IPR000923">
    <property type="entry name" value="BlueCu_1"/>
</dbReference>
<feature type="region of interest" description="Disordered" evidence="3">
    <location>
        <begin position="19"/>
        <end position="42"/>
    </location>
</feature>
<organism evidence="6 7">
    <name type="scientific">Hoeflea algicola</name>
    <dbReference type="NCBI Taxonomy" id="2983763"/>
    <lineage>
        <taxon>Bacteria</taxon>
        <taxon>Pseudomonadati</taxon>
        <taxon>Pseudomonadota</taxon>
        <taxon>Alphaproteobacteria</taxon>
        <taxon>Hyphomicrobiales</taxon>
        <taxon>Rhizobiaceae</taxon>
        <taxon>Hoeflea</taxon>
    </lineage>
</organism>
<comment type="caution">
    <text evidence="6">The sequence shown here is derived from an EMBL/GenBank/DDBJ whole genome shotgun (WGS) entry which is preliminary data.</text>
</comment>
<dbReference type="Proteomes" id="UP001073227">
    <property type="component" value="Unassembled WGS sequence"/>
</dbReference>
<dbReference type="RefSeq" id="WP_267656543.1">
    <property type="nucleotide sequence ID" value="NZ_JAOVZR010000003.1"/>
</dbReference>
<evidence type="ECO:0000313" key="6">
    <source>
        <dbReference type="EMBL" id="MCY0150805.1"/>
    </source>
</evidence>
<dbReference type="Gene3D" id="2.60.40.420">
    <property type="entry name" value="Cupredoxins - blue copper proteins"/>
    <property type="match status" value="1"/>
</dbReference>
<keyword evidence="7" id="KW-1185">Reference proteome</keyword>
<name>A0ABT3ZG67_9HYPH</name>
<feature type="chain" id="PRO_5045917289" evidence="4">
    <location>
        <begin position="20"/>
        <end position="159"/>
    </location>
</feature>
<keyword evidence="4" id="KW-0732">Signal</keyword>
<evidence type="ECO:0000256" key="2">
    <source>
        <dbReference type="ARBA" id="ARBA00023008"/>
    </source>
</evidence>
<dbReference type="PANTHER" id="PTHR38439:SF3">
    <property type="entry name" value="COPPER-RESISTANT CUPROPROTEIN COPI"/>
    <property type="match status" value="1"/>
</dbReference>
<evidence type="ECO:0000313" key="7">
    <source>
        <dbReference type="Proteomes" id="UP001073227"/>
    </source>
</evidence>
<dbReference type="EMBL" id="JAOVZR010000003">
    <property type="protein sequence ID" value="MCY0150805.1"/>
    <property type="molecule type" value="Genomic_DNA"/>
</dbReference>
<keyword evidence="1" id="KW-0479">Metal-binding</keyword>
<proteinExistence type="predicted"/>
<feature type="domain" description="Blue (type 1) copper" evidence="5">
    <location>
        <begin position="52"/>
        <end position="156"/>
    </location>
</feature>
<dbReference type="Pfam" id="PF00127">
    <property type="entry name" value="Copper-bind"/>
    <property type="match status" value="1"/>
</dbReference>
<dbReference type="InterPro" id="IPR008972">
    <property type="entry name" value="Cupredoxin"/>
</dbReference>
<evidence type="ECO:0000259" key="5">
    <source>
        <dbReference type="Pfam" id="PF00127"/>
    </source>
</evidence>
<reference evidence="6" key="1">
    <citation type="submission" date="2022-10" db="EMBL/GenBank/DDBJ databases">
        <title>Hoeflea sp. G2-23, isolated from marine algae.</title>
        <authorList>
            <person name="Kristyanto S."/>
            <person name="Kim J.M."/>
            <person name="Jeon C.O."/>
        </authorList>
    </citation>
    <scope>NUCLEOTIDE SEQUENCE</scope>
    <source>
        <strain evidence="6">G2-23</strain>
    </source>
</reference>
<dbReference type="SUPFAM" id="SSF49503">
    <property type="entry name" value="Cupredoxins"/>
    <property type="match status" value="1"/>
</dbReference>
<dbReference type="PROSITE" id="PS00079">
    <property type="entry name" value="MULTICOPPER_OXIDASE1"/>
    <property type="match status" value="1"/>
</dbReference>
<keyword evidence="2" id="KW-0186">Copper</keyword>